<feature type="compositionally biased region" description="Basic and acidic residues" evidence="1">
    <location>
        <begin position="1"/>
        <end position="14"/>
    </location>
</feature>
<reference evidence="2 3" key="1">
    <citation type="submission" date="2019-06" db="EMBL/GenBank/DDBJ databases">
        <title>A chromosomal-level reference genome of Carpinus fangiana (Coryloideae, Betulaceae).</title>
        <authorList>
            <person name="Yang X."/>
            <person name="Wang Z."/>
            <person name="Zhang L."/>
            <person name="Hao G."/>
            <person name="Liu J."/>
            <person name="Yang Y."/>
        </authorList>
    </citation>
    <scope>NUCLEOTIDE SEQUENCE [LARGE SCALE GENOMIC DNA]</scope>
    <source>
        <strain evidence="2">Cfa_2016G</strain>
        <tissue evidence="2">Leaf</tissue>
    </source>
</reference>
<evidence type="ECO:0000313" key="3">
    <source>
        <dbReference type="Proteomes" id="UP000327013"/>
    </source>
</evidence>
<feature type="region of interest" description="Disordered" evidence="1">
    <location>
        <begin position="1"/>
        <end position="29"/>
    </location>
</feature>
<sequence length="126" mass="13537">MIDEQKLRSTDDGMKQVGKSARASWNRMQSHVRKEVRSGNEMAGEEAVCLALLVVAARISETKLKRPAAGICRLIGCGGREVTNRALRGRATSPLVHCASQSAALLLALGCPITQPWPAMLSQPCP</sequence>
<keyword evidence="3" id="KW-1185">Reference proteome</keyword>
<evidence type="ECO:0000313" key="2">
    <source>
        <dbReference type="EMBL" id="KAB8360939.1"/>
    </source>
</evidence>
<protein>
    <submittedName>
        <fullName evidence="2">Uncharacterized protein</fullName>
    </submittedName>
</protein>
<comment type="caution">
    <text evidence="2">The sequence shown here is derived from an EMBL/GenBank/DDBJ whole genome shotgun (WGS) entry which is preliminary data.</text>
</comment>
<proteinExistence type="predicted"/>
<evidence type="ECO:0000256" key="1">
    <source>
        <dbReference type="SAM" id="MobiDB-lite"/>
    </source>
</evidence>
<name>A0A5N6KYN3_9ROSI</name>
<accession>A0A5N6KYN3</accession>
<dbReference type="Proteomes" id="UP000327013">
    <property type="component" value="Unassembled WGS sequence"/>
</dbReference>
<dbReference type="EMBL" id="VIBQ01000017">
    <property type="protein sequence ID" value="KAB8360939.1"/>
    <property type="molecule type" value="Genomic_DNA"/>
</dbReference>
<dbReference type="AlphaFoldDB" id="A0A5N6KYN3"/>
<gene>
    <name evidence="2" type="ORF">FH972_024671</name>
</gene>
<organism evidence="2 3">
    <name type="scientific">Carpinus fangiana</name>
    <dbReference type="NCBI Taxonomy" id="176857"/>
    <lineage>
        <taxon>Eukaryota</taxon>
        <taxon>Viridiplantae</taxon>
        <taxon>Streptophyta</taxon>
        <taxon>Embryophyta</taxon>
        <taxon>Tracheophyta</taxon>
        <taxon>Spermatophyta</taxon>
        <taxon>Magnoliopsida</taxon>
        <taxon>eudicotyledons</taxon>
        <taxon>Gunneridae</taxon>
        <taxon>Pentapetalae</taxon>
        <taxon>rosids</taxon>
        <taxon>fabids</taxon>
        <taxon>Fagales</taxon>
        <taxon>Betulaceae</taxon>
        <taxon>Carpinus</taxon>
    </lineage>
</organism>